<gene>
    <name evidence="1" type="ORF">Agabi119p4_1133</name>
</gene>
<reference evidence="1 2" key="1">
    <citation type="journal article" name="Sci. Rep.">
        <title>Telomere-to-telomere assembled and centromere annotated genomes of the two main subspecies of the button mushroom Agaricus bisporus reveal especially polymorphic chromosome ends.</title>
        <authorList>
            <person name="Sonnenberg A.S.M."/>
            <person name="Sedaghat-Telgerd N."/>
            <person name="Lavrijssen B."/>
            <person name="Ohm R.A."/>
            <person name="Hendrickx P.M."/>
            <person name="Scholtmeijer K."/>
            <person name="Baars J.J.P."/>
            <person name="van Peer A."/>
        </authorList>
    </citation>
    <scope>NUCLEOTIDE SEQUENCE [LARGE SCALE GENOMIC DNA]</scope>
    <source>
        <strain evidence="1 2">H119_p4</strain>
    </source>
</reference>
<dbReference type="AlphaFoldDB" id="A0A8H7FCE1"/>
<comment type="caution">
    <text evidence="1">The sequence shown here is derived from an EMBL/GenBank/DDBJ whole genome shotgun (WGS) entry which is preliminary data.</text>
</comment>
<protein>
    <submittedName>
        <fullName evidence="1">Uncharacterized protein</fullName>
    </submittedName>
</protein>
<sequence>MTPLDNVIQSWNEKRDARKKRAAEAKSKSKAIVREIFRRYEKCPPDVKCSVNGCTGWFERYDTISYIYEACVHRQRLDLESRKSDMTPSDVKKSKAYMTSARNMRRVNWNERIIQVAIRDAGRKQRMEEFHNDLRDYWRWRRAAFNDQSQDSGLPPAYVSTHSDPLPKIASQLNELPRQDCDLIQQLKSMDAHWYAYGSALEHKLL</sequence>
<organism evidence="1 2">
    <name type="scientific">Agaricus bisporus var. burnettii</name>
    <dbReference type="NCBI Taxonomy" id="192524"/>
    <lineage>
        <taxon>Eukaryota</taxon>
        <taxon>Fungi</taxon>
        <taxon>Dikarya</taxon>
        <taxon>Basidiomycota</taxon>
        <taxon>Agaricomycotina</taxon>
        <taxon>Agaricomycetes</taxon>
        <taxon>Agaricomycetidae</taxon>
        <taxon>Agaricales</taxon>
        <taxon>Agaricineae</taxon>
        <taxon>Agaricaceae</taxon>
        <taxon>Agaricus</taxon>
    </lineage>
</organism>
<evidence type="ECO:0000313" key="2">
    <source>
        <dbReference type="Proteomes" id="UP000629468"/>
    </source>
</evidence>
<name>A0A8H7FCE1_AGABI</name>
<accession>A0A8H7FCE1</accession>
<proteinExistence type="predicted"/>
<dbReference type="EMBL" id="JABXXO010000001">
    <property type="protein sequence ID" value="KAF7784968.1"/>
    <property type="molecule type" value="Genomic_DNA"/>
</dbReference>
<dbReference type="Proteomes" id="UP000629468">
    <property type="component" value="Unassembled WGS sequence"/>
</dbReference>
<evidence type="ECO:0000313" key="1">
    <source>
        <dbReference type="EMBL" id="KAF7784968.1"/>
    </source>
</evidence>